<reference evidence="2" key="1">
    <citation type="submission" date="2015-12" db="EMBL/GenBank/DDBJ databases">
        <title>Gene expression during late stages of embryo sac development: a critical building block for successful pollen-pistil interactions.</title>
        <authorList>
            <person name="Liu Y."/>
            <person name="Joly V."/>
            <person name="Sabar M."/>
            <person name="Matton D.P."/>
        </authorList>
    </citation>
    <scope>NUCLEOTIDE SEQUENCE</scope>
</reference>
<accession>A0A0V0HDK5</accession>
<proteinExistence type="predicted"/>
<sequence length="110" mass="12674">MAESATTKGVELEEHLADTDEEDNGDENSRTMFLKELNLILILSFLSLSSEQVDFDATETNENVKPNQEHKVVSDSRFTKRGGINKYRASEPETQRFSTKFRDCRHCRKM</sequence>
<organism evidence="2">
    <name type="scientific">Solanum chacoense</name>
    <name type="common">Chaco potato</name>
    <dbReference type="NCBI Taxonomy" id="4108"/>
    <lineage>
        <taxon>Eukaryota</taxon>
        <taxon>Viridiplantae</taxon>
        <taxon>Streptophyta</taxon>
        <taxon>Embryophyta</taxon>
        <taxon>Tracheophyta</taxon>
        <taxon>Spermatophyta</taxon>
        <taxon>Magnoliopsida</taxon>
        <taxon>eudicotyledons</taxon>
        <taxon>Gunneridae</taxon>
        <taxon>Pentapetalae</taxon>
        <taxon>asterids</taxon>
        <taxon>lamiids</taxon>
        <taxon>Solanales</taxon>
        <taxon>Solanaceae</taxon>
        <taxon>Solanoideae</taxon>
        <taxon>Solaneae</taxon>
        <taxon>Solanum</taxon>
    </lineage>
</organism>
<dbReference type="AlphaFoldDB" id="A0A0V0HDK5"/>
<feature type="region of interest" description="Disordered" evidence="1">
    <location>
        <begin position="1"/>
        <end position="29"/>
    </location>
</feature>
<name>A0A0V0HDK5_SOLCH</name>
<evidence type="ECO:0000313" key="2">
    <source>
        <dbReference type="EMBL" id="JAP17945.1"/>
    </source>
</evidence>
<evidence type="ECO:0000256" key="1">
    <source>
        <dbReference type="SAM" id="MobiDB-lite"/>
    </source>
</evidence>
<protein>
    <submittedName>
        <fullName evidence="2">Putative ovule protein</fullName>
    </submittedName>
</protein>
<dbReference type="EMBL" id="GEDG01021879">
    <property type="protein sequence ID" value="JAP17945.1"/>
    <property type="molecule type" value="Transcribed_RNA"/>
</dbReference>